<accession>A0A445H706</accession>
<dbReference type="SUPFAM" id="SSF53098">
    <property type="entry name" value="Ribonuclease H-like"/>
    <property type="match status" value="1"/>
</dbReference>
<evidence type="ECO:0000259" key="2">
    <source>
        <dbReference type="Pfam" id="PF05699"/>
    </source>
</evidence>
<reference evidence="3 4" key="1">
    <citation type="submission" date="2018-09" db="EMBL/GenBank/DDBJ databases">
        <title>A high-quality reference genome of wild soybean provides a powerful tool to mine soybean genomes.</title>
        <authorList>
            <person name="Xie M."/>
            <person name="Chung C.Y.L."/>
            <person name="Li M.-W."/>
            <person name="Wong F.-L."/>
            <person name="Chan T.-F."/>
            <person name="Lam H.-M."/>
        </authorList>
    </citation>
    <scope>NUCLEOTIDE SEQUENCE [LARGE SCALE GENOMIC DNA]</scope>
    <source>
        <strain evidence="4">cv. W05</strain>
        <tissue evidence="3">Hypocotyl of etiolated seedlings</tissue>
    </source>
</reference>
<sequence length="194" mass="22169">MENAINSRKTMPPAEWWEMFGDGCPELKWFAIRVLSLTCSSSGCERNWSSFEMVHTKRRNRLHKKKMNDLVYVMYNLKLKNIQTRKMVALPFEDIESDDEWITEEGDYIFDEDNPQVEQEQPLGESGSGSHIDLVGGSLSDPTLDAFDIDNLVWNLNNNVKDHFSEEELEDDGDEDGGGDGDIGDDFIRGLIDI</sequence>
<dbReference type="InterPro" id="IPR008906">
    <property type="entry name" value="HATC_C_dom"/>
</dbReference>
<feature type="domain" description="HAT C-terminal dimerisation" evidence="2">
    <location>
        <begin position="8"/>
        <end position="76"/>
    </location>
</feature>
<dbReference type="AlphaFoldDB" id="A0A445H706"/>
<evidence type="ECO:0000313" key="3">
    <source>
        <dbReference type="EMBL" id="RZB69389.1"/>
    </source>
</evidence>
<comment type="caution">
    <text evidence="3">The sequence shown here is derived from an EMBL/GenBank/DDBJ whole genome shotgun (WGS) entry which is preliminary data.</text>
</comment>
<dbReference type="Proteomes" id="UP000289340">
    <property type="component" value="Chromosome 14"/>
</dbReference>
<evidence type="ECO:0000313" key="4">
    <source>
        <dbReference type="Proteomes" id="UP000289340"/>
    </source>
</evidence>
<dbReference type="PANTHER" id="PTHR32166:SF122">
    <property type="entry name" value="OS09G0499600 PROTEIN"/>
    <property type="match status" value="1"/>
</dbReference>
<dbReference type="EMBL" id="QZWG01000014">
    <property type="protein sequence ID" value="RZB69389.1"/>
    <property type="molecule type" value="Genomic_DNA"/>
</dbReference>
<dbReference type="InterPro" id="IPR012337">
    <property type="entry name" value="RNaseH-like_sf"/>
</dbReference>
<proteinExistence type="predicted"/>
<protein>
    <recommendedName>
        <fullName evidence="2">HAT C-terminal dimerisation domain-containing protein</fullName>
    </recommendedName>
</protein>
<feature type="region of interest" description="Disordered" evidence="1">
    <location>
        <begin position="113"/>
        <end position="135"/>
    </location>
</feature>
<keyword evidence="4" id="KW-1185">Reference proteome</keyword>
<dbReference type="PANTHER" id="PTHR32166">
    <property type="entry name" value="OSJNBA0013A04.12 PROTEIN"/>
    <property type="match status" value="1"/>
</dbReference>
<evidence type="ECO:0000256" key="1">
    <source>
        <dbReference type="SAM" id="MobiDB-lite"/>
    </source>
</evidence>
<dbReference type="GO" id="GO:0046983">
    <property type="term" value="F:protein dimerization activity"/>
    <property type="evidence" value="ECO:0007669"/>
    <property type="project" value="InterPro"/>
</dbReference>
<name>A0A445H706_GLYSO</name>
<gene>
    <name evidence="3" type="ORF">D0Y65_038951</name>
</gene>
<organism evidence="3 4">
    <name type="scientific">Glycine soja</name>
    <name type="common">Wild soybean</name>
    <dbReference type="NCBI Taxonomy" id="3848"/>
    <lineage>
        <taxon>Eukaryota</taxon>
        <taxon>Viridiplantae</taxon>
        <taxon>Streptophyta</taxon>
        <taxon>Embryophyta</taxon>
        <taxon>Tracheophyta</taxon>
        <taxon>Spermatophyta</taxon>
        <taxon>Magnoliopsida</taxon>
        <taxon>eudicotyledons</taxon>
        <taxon>Gunneridae</taxon>
        <taxon>Pentapetalae</taxon>
        <taxon>rosids</taxon>
        <taxon>fabids</taxon>
        <taxon>Fabales</taxon>
        <taxon>Fabaceae</taxon>
        <taxon>Papilionoideae</taxon>
        <taxon>50 kb inversion clade</taxon>
        <taxon>NPAAA clade</taxon>
        <taxon>indigoferoid/millettioid clade</taxon>
        <taxon>Phaseoleae</taxon>
        <taxon>Glycine</taxon>
        <taxon>Glycine subgen. Soja</taxon>
    </lineage>
</organism>
<dbReference type="Pfam" id="PF05699">
    <property type="entry name" value="Dimer_Tnp_hAT"/>
    <property type="match status" value="1"/>
</dbReference>